<accession>A0AAD2G960</accession>
<dbReference type="EMBL" id="CAKOGP040002313">
    <property type="protein sequence ID" value="CAJ1966664.1"/>
    <property type="molecule type" value="Genomic_DNA"/>
</dbReference>
<organism evidence="3 4">
    <name type="scientific">Cylindrotheca closterium</name>
    <dbReference type="NCBI Taxonomy" id="2856"/>
    <lineage>
        <taxon>Eukaryota</taxon>
        <taxon>Sar</taxon>
        <taxon>Stramenopiles</taxon>
        <taxon>Ochrophyta</taxon>
        <taxon>Bacillariophyta</taxon>
        <taxon>Bacillariophyceae</taxon>
        <taxon>Bacillariophycidae</taxon>
        <taxon>Bacillariales</taxon>
        <taxon>Bacillariaceae</taxon>
        <taxon>Cylindrotheca</taxon>
    </lineage>
</organism>
<keyword evidence="2" id="KW-1133">Transmembrane helix</keyword>
<proteinExistence type="predicted"/>
<comment type="caution">
    <text evidence="3">The sequence shown here is derived from an EMBL/GenBank/DDBJ whole genome shotgun (WGS) entry which is preliminary data.</text>
</comment>
<feature type="coiled-coil region" evidence="1">
    <location>
        <begin position="16"/>
        <end position="43"/>
    </location>
</feature>
<name>A0AAD2G960_9STRA</name>
<dbReference type="Proteomes" id="UP001295423">
    <property type="component" value="Unassembled WGS sequence"/>
</dbReference>
<feature type="transmembrane region" description="Helical" evidence="2">
    <location>
        <begin position="56"/>
        <end position="76"/>
    </location>
</feature>
<keyword evidence="2" id="KW-0472">Membrane</keyword>
<reference evidence="3" key="1">
    <citation type="submission" date="2023-08" db="EMBL/GenBank/DDBJ databases">
        <authorList>
            <person name="Audoor S."/>
            <person name="Bilcke G."/>
        </authorList>
    </citation>
    <scope>NUCLEOTIDE SEQUENCE</scope>
</reference>
<sequence>MQATTKALQDREDCENEAFRAELQRRENEALQAELQRRDEEQAQQKPRKMPFWRKVCLVILVVAVVSGIAAIGIALTGGDNNDGQIATVDTPPEATSDPTAQAITLAPVDNATPSPIMHQCISRSPCGWSMRHGFPASRCRNERVPDA</sequence>
<keyword evidence="2" id="KW-0812">Transmembrane</keyword>
<evidence type="ECO:0000256" key="1">
    <source>
        <dbReference type="SAM" id="Coils"/>
    </source>
</evidence>
<protein>
    <submittedName>
        <fullName evidence="3">Uncharacterized protein</fullName>
    </submittedName>
</protein>
<keyword evidence="1" id="KW-0175">Coiled coil</keyword>
<evidence type="ECO:0000256" key="2">
    <source>
        <dbReference type="SAM" id="Phobius"/>
    </source>
</evidence>
<evidence type="ECO:0000313" key="3">
    <source>
        <dbReference type="EMBL" id="CAJ1966664.1"/>
    </source>
</evidence>
<dbReference type="AlphaFoldDB" id="A0AAD2G960"/>
<keyword evidence="4" id="KW-1185">Reference proteome</keyword>
<evidence type="ECO:0000313" key="4">
    <source>
        <dbReference type="Proteomes" id="UP001295423"/>
    </source>
</evidence>
<gene>
    <name evidence="3" type="ORF">CYCCA115_LOCUS22247</name>
</gene>